<keyword evidence="3" id="KW-1185">Reference proteome</keyword>
<reference evidence="2" key="1">
    <citation type="submission" date="2021-07" db="EMBL/GenBank/DDBJ databases">
        <title>Pseudohoeflea marina sp. nov. a polyhydroxyalcanoate-producing bacterium.</title>
        <authorList>
            <person name="Zheng W."/>
            <person name="Yu S."/>
            <person name="Huang Y."/>
        </authorList>
    </citation>
    <scope>NUCLEOTIDE SEQUENCE</scope>
    <source>
        <strain evidence="2">DP4N28-3</strain>
    </source>
</reference>
<name>A0ABS6WMP5_9HYPH</name>
<dbReference type="RefSeq" id="WP_219200483.1">
    <property type="nucleotide sequence ID" value="NZ_JAHWQX010000001.1"/>
</dbReference>
<feature type="modified residue" description="Phosphohistidine; by HPr" evidence="1">
    <location>
        <position position="43"/>
    </location>
</feature>
<dbReference type="PANTHER" id="PTHR40398:SF1">
    <property type="entry name" value="PTS SYSTEM GLUCITOL_SORBITOL-SPECIFIC EIIA COMPONENT"/>
    <property type="match status" value="1"/>
</dbReference>
<dbReference type="Pfam" id="PF03829">
    <property type="entry name" value="PTSIIA_gutA"/>
    <property type="match status" value="1"/>
</dbReference>
<evidence type="ECO:0000313" key="2">
    <source>
        <dbReference type="EMBL" id="MBW3096687.1"/>
    </source>
</evidence>
<gene>
    <name evidence="2" type="ORF">KY465_05285</name>
</gene>
<accession>A0ABS6WMP5</accession>
<evidence type="ECO:0000256" key="1">
    <source>
        <dbReference type="PROSITE-ProRule" id="PRU00420"/>
    </source>
</evidence>
<dbReference type="EMBL" id="JAHWQX010000001">
    <property type="protein sequence ID" value="MBW3096687.1"/>
    <property type="molecule type" value="Genomic_DNA"/>
</dbReference>
<proteinExistence type="predicted"/>
<protein>
    <submittedName>
        <fullName evidence="2">PTS cellobiose transporter subunit IIB</fullName>
    </submittedName>
</protein>
<dbReference type="PROSITE" id="PS51097">
    <property type="entry name" value="PTS_EIIA_TYPE_5"/>
    <property type="match status" value="1"/>
</dbReference>
<dbReference type="InterPro" id="IPR004716">
    <property type="entry name" value="PTS_IIA_glucitol/sorbitol-sp"/>
</dbReference>
<comment type="caution">
    <text evidence="2">The sequence shown here is derived from an EMBL/GenBank/DDBJ whole genome shotgun (WGS) entry which is preliminary data.</text>
</comment>
<dbReference type="Proteomes" id="UP001430804">
    <property type="component" value="Unassembled WGS sequence"/>
</dbReference>
<organism evidence="2 3">
    <name type="scientific">Pseudohoeflea coraliihabitans</name>
    <dbReference type="NCBI Taxonomy" id="2860393"/>
    <lineage>
        <taxon>Bacteria</taxon>
        <taxon>Pseudomonadati</taxon>
        <taxon>Pseudomonadota</taxon>
        <taxon>Alphaproteobacteria</taxon>
        <taxon>Hyphomicrobiales</taxon>
        <taxon>Rhizobiaceae</taxon>
        <taxon>Pseudohoeflea</taxon>
    </lineage>
</organism>
<dbReference type="PANTHER" id="PTHR40398">
    <property type="entry name" value="PTS SYSTEM GLUCITOL/SORBITOL-SPECIFIC EIIA COMPONENT"/>
    <property type="match status" value="1"/>
</dbReference>
<sequence length="125" mass="12688">MPVYLRTRITAVGPEVADLAEGGVVILFADGAPDELAEVSVLHKGDAPAADVPAVGTTIRIGTLSSRITALGETAWKKVQEIGHVVISFNGASAAERPGEICAEEVDATALAASLVAGAEIIIGE</sequence>
<evidence type="ECO:0000313" key="3">
    <source>
        <dbReference type="Proteomes" id="UP001430804"/>
    </source>
</evidence>